<evidence type="ECO:0000256" key="1">
    <source>
        <dbReference type="SAM" id="MobiDB-lite"/>
    </source>
</evidence>
<proteinExistence type="predicted"/>
<dbReference type="EMBL" id="CAUYUJ010017131">
    <property type="protein sequence ID" value="CAK0872083.1"/>
    <property type="molecule type" value="Genomic_DNA"/>
</dbReference>
<feature type="compositionally biased region" description="Basic and acidic residues" evidence="1">
    <location>
        <begin position="135"/>
        <end position="144"/>
    </location>
</feature>
<comment type="caution">
    <text evidence="2">The sequence shown here is derived from an EMBL/GenBank/DDBJ whole genome shotgun (WGS) entry which is preliminary data.</text>
</comment>
<accession>A0ABN9VFY7</accession>
<evidence type="ECO:0000313" key="3">
    <source>
        <dbReference type="Proteomes" id="UP001189429"/>
    </source>
</evidence>
<feature type="compositionally biased region" description="Polar residues" evidence="1">
    <location>
        <begin position="150"/>
        <end position="159"/>
    </location>
</feature>
<sequence>MGHRRIPRGSSFTCLASLGELPPSVGGLEFWPWESALYREASAPQDAQVPPCVHRYRPSSFVAFDGRLKHRTQPFEYARAPAGAGPGAEACCDAFEAGGHLRVLVSLAFGSSDAGLARYNHKMLRKQTCHEEALIRQSPQREVDIDSELDTSASDPEPQ</sequence>
<feature type="region of interest" description="Disordered" evidence="1">
    <location>
        <begin position="135"/>
        <end position="159"/>
    </location>
</feature>
<keyword evidence="3" id="KW-1185">Reference proteome</keyword>
<reference evidence="2" key="1">
    <citation type="submission" date="2023-10" db="EMBL/GenBank/DDBJ databases">
        <authorList>
            <person name="Chen Y."/>
            <person name="Shah S."/>
            <person name="Dougan E. K."/>
            <person name="Thang M."/>
            <person name="Chan C."/>
        </authorList>
    </citation>
    <scope>NUCLEOTIDE SEQUENCE [LARGE SCALE GENOMIC DNA]</scope>
</reference>
<name>A0ABN9VFY7_9DINO</name>
<protein>
    <submittedName>
        <fullName evidence="2">Uncharacterized protein</fullName>
    </submittedName>
</protein>
<evidence type="ECO:0000313" key="2">
    <source>
        <dbReference type="EMBL" id="CAK0872083.1"/>
    </source>
</evidence>
<gene>
    <name evidence="2" type="ORF">PCOR1329_LOCUS57656</name>
</gene>
<dbReference type="Proteomes" id="UP001189429">
    <property type="component" value="Unassembled WGS sequence"/>
</dbReference>
<organism evidence="2 3">
    <name type="scientific">Prorocentrum cordatum</name>
    <dbReference type="NCBI Taxonomy" id="2364126"/>
    <lineage>
        <taxon>Eukaryota</taxon>
        <taxon>Sar</taxon>
        <taxon>Alveolata</taxon>
        <taxon>Dinophyceae</taxon>
        <taxon>Prorocentrales</taxon>
        <taxon>Prorocentraceae</taxon>
        <taxon>Prorocentrum</taxon>
    </lineage>
</organism>